<name>A0A9Q9RRY4_FUSFU</name>
<sequence length="14" mass="1556">MLKVPGREGKTINL</sequence>
<evidence type="ECO:0000313" key="1">
    <source>
        <dbReference type="EMBL" id="VTT71603.1"/>
    </source>
</evidence>
<comment type="caution">
    <text evidence="1">The sequence shown here is derived from an EMBL/GenBank/DDBJ whole genome shotgun (WGS) entry which is preliminary data.</text>
</comment>
<reference evidence="1" key="1">
    <citation type="submission" date="2019-05" db="EMBL/GenBank/DDBJ databases">
        <authorList>
            <person name="Piombo E."/>
        </authorList>
    </citation>
    <scope>NUCLEOTIDE SEQUENCE</scope>
    <source>
        <strain evidence="1">C2S</strain>
    </source>
</reference>
<proteinExistence type="predicted"/>
<gene>
    <name evidence="1" type="ORF">C2S_1344</name>
</gene>
<dbReference type="EMBL" id="CABFJX010000334">
    <property type="protein sequence ID" value="VTT71603.1"/>
    <property type="molecule type" value="Genomic_DNA"/>
</dbReference>
<protein>
    <submittedName>
        <fullName evidence="1">Uncharacterized protein</fullName>
    </submittedName>
</protein>
<dbReference type="Proteomes" id="UP000760494">
    <property type="component" value="Unassembled WGS sequence"/>
</dbReference>
<organism evidence="1 2">
    <name type="scientific">Fusarium fujikuroi</name>
    <name type="common">Bakanae and foot rot disease fungus</name>
    <name type="synonym">Gibberella fujikuroi</name>
    <dbReference type="NCBI Taxonomy" id="5127"/>
    <lineage>
        <taxon>Eukaryota</taxon>
        <taxon>Fungi</taxon>
        <taxon>Dikarya</taxon>
        <taxon>Ascomycota</taxon>
        <taxon>Pezizomycotina</taxon>
        <taxon>Sordariomycetes</taxon>
        <taxon>Hypocreomycetidae</taxon>
        <taxon>Hypocreales</taxon>
        <taxon>Nectriaceae</taxon>
        <taxon>Fusarium</taxon>
        <taxon>Fusarium fujikuroi species complex</taxon>
    </lineage>
</organism>
<evidence type="ECO:0000313" key="2">
    <source>
        <dbReference type="Proteomes" id="UP000760494"/>
    </source>
</evidence>
<accession>A0A9Q9RRY4</accession>